<dbReference type="EMBL" id="QMDV01000003">
    <property type="protein sequence ID" value="RAU82491.1"/>
    <property type="molecule type" value="Genomic_DNA"/>
</dbReference>
<name>A0A364RDU8_9BACT</name>
<dbReference type="PROSITE" id="PS50109">
    <property type="entry name" value="HIS_KIN"/>
    <property type="match status" value="1"/>
</dbReference>
<evidence type="ECO:0000256" key="9">
    <source>
        <dbReference type="SAM" id="Phobius"/>
    </source>
</evidence>
<keyword evidence="9" id="KW-1133">Transmembrane helix</keyword>
<organism evidence="11 12">
    <name type="scientific">Pontibacter arcticus</name>
    <dbReference type="NCBI Taxonomy" id="2080288"/>
    <lineage>
        <taxon>Bacteria</taxon>
        <taxon>Pseudomonadati</taxon>
        <taxon>Bacteroidota</taxon>
        <taxon>Cytophagia</taxon>
        <taxon>Cytophagales</taxon>
        <taxon>Hymenobacteraceae</taxon>
        <taxon>Pontibacter</taxon>
    </lineage>
</organism>
<dbReference type="GO" id="GO:0005524">
    <property type="term" value="F:ATP binding"/>
    <property type="evidence" value="ECO:0007669"/>
    <property type="project" value="UniProtKB-KW"/>
</dbReference>
<keyword evidence="4" id="KW-0808">Transferase</keyword>
<keyword evidence="9" id="KW-0472">Membrane</keyword>
<evidence type="ECO:0000256" key="6">
    <source>
        <dbReference type="ARBA" id="ARBA00022777"/>
    </source>
</evidence>
<comment type="catalytic activity">
    <reaction evidence="1">
        <text>ATP + protein L-histidine = ADP + protein N-phospho-L-histidine.</text>
        <dbReference type="EC" id="2.7.13.3"/>
    </reaction>
</comment>
<comment type="caution">
    <text evidence="11">The sequence shown here is derived from an EMBL/GenBank/DDBJ whole genome shotgun (WGS) entry which is preliminary data.</text>
</comment>
<feature type="domain" description="Histidine kinase" evidence="10">
    <location>
        <begin position="65"/>
        <end position="264"/>
    </location>
</feature>
<dbReference type="AlphaFoldDB" id="A0A364RDU8"/>
<dbReference type="Gene3D" id="1.20.5.1930">
    <property type="match status" value="1"/>
</dbReference>
<dbReference type="SUPFAM" id="SSF55874">
    <property type="entry name" value="ATPase domain of HSP90 chaperone/DNA topoisomerase II/histidine kinase"/>
    <property type="match status" value="1"/>
</dbReference>
<dbReference type="PANTHER" id="PTHR24421:SF10">
    <property type="entry name" value="NITRATE_NITRITE SENSOR PROTEIN NARQ"/>
    <property type="match status" value="1"/>
</dbReference>
<dbReference type="Gene3D" id="3.30.565.10">
    <property type="entry name" value="Histidine kinase-like ATPase, C-terminal domain"/>
    <property type="match status" value="1"/>
</dbReference>
<evidence type="ECO:0000313" key="11">
    <source>
        <dbReference type="EMBL" id="RAU82491.1"/>
    </source>
</evidence>
<dbReference type="GO" id="GO:0000155">
    <property type="term" value="F:phosphorelay sensor kinase activity"/>
    <property type="evidence" value="ECO:0007669"/>
    <property type="project" value="InterPro"/>
</dbReference>
<dbReference type="Proteomes" id="UP000251692">
    <property type="component" value="Unassembled WGS sequence"/>
</dbReference>
<dbReference type="RefSeq" id="WP_112306084.1">
    <property type="nucleotide sequence ID" value="NZ_QMDV01000003.1"/>
</dbReference>
<protein>
    <recommendedName>
        <fullName evidence="2">histidine kinase</fullName>
        <ecNumber evidence="2">2.7.13.3</ecNumber>
    </recommendedName>
</protein>
<keyword evidence="5" id="KW-0547">Nucleotide-binding</keyword>
<dbReference type="GO" id="GO:0046983">
    <property type="term" value="F:protein dimerization activity"/>
    <property type="evidence" value="ECO:0007669"/>
    <property type="project" value="InterPro"/>
</dbReference>
<proteinExistence type="predicted"/>
<evidence type="ECO:0000313" key="12">
    <source>
        <dbReference type="Proteomes" id="UP000251692"/>
    </source>
</evidence>
<dbReference type="GO" id="GO:0016020">
    <property type="term" value="C:membrane"/>
    <property type="evidence" value="ECO:0007669"/>
    <property type="project" value="InterPro"/>
</dbReference>
<dbReference type="InterPro" id="IPR036890">
    <property type="entry name" value="HATPase_C_sf"/>
</dbReference>
<dbReference type="InterPro" id="IPR003594">
    <property type="entry name" value="HATPase_dom"/>
</dbReference>
<reference evidence="11 12" key="2">
    <citation type="submission" date="2018-07" db="EMBL/GenBank/DDBJ databases">
        <title>Pontibacter sp. 2b14 genomic sequence and assembly.</title>
        <authorList>
            <person name="Du Z.-J."/>
        </authorList>
    </citation>
    <scope>NUCLEOTIDE SEQUENCE [LARGE SCALE GENOMIC DNA]</scope>
    <source>
        <strain evidence="11 12">2b14</strain>
    </source>
</reference>
<dbReference type="EC" id="2.7.13.3" evidence="2"/>
<keyword evidence="8" id="KW-0902">Two-component regulatory system</keyword>
<evidence type="ECO:0000256" key="4">
    <source>
        <dbReference type="ARBA" id="ARBA00022679"/>
    </source>
</evidence>
<dbReference type="Pfam" id="PF07730">
    <property type="entry name" value="HisKA_3"/>
    <property type="match status" value="1"/>
</dbReference>
<evidence type="ECO:0000256" key="2">
    <source>
        <dbReference type="ARBA" id="ARBA00012438"/>
    </source>
</evidence>
<dbReference type="InterPro" id="IPR050482">
    <property type="entry name" value="Sensor_HK_TwoCompSys"/>
</dbReference>
<feature type="transmembrane region" description="Helical" evidence="9">
    <location>
        <begin position="6"/>
        <end position="27"/>
    </location>
</feature>
<dbReference type="Pfam" id="PF02518">
    <property type="entry name" value="HATPase_c"/>
    <property type="match status" value="1"/>
</dbReference>
<dbReference type="SMART" id="SM00387">
    <property type="entry name" value="HATPase_c"/>
    <property type="match status" value="1"/>
</dbReference>
<sequence>MSASLLPLFILTPVMLVLALGIVVFVVRYQKRLLAHQEQVRVLQQVKQLQLLEAVIEAQETERRRLAQDLHDEVGGMLVLAKLQLTQVLPSGTLHEGSVAASENVKNTLEEVISSVRRISHDLMPVILEKMGLWHALEALRRAVPKDANLEIILGIETDIKRLQPNQELLLYRIIQELFSNTIKHALADKIEITARQIGNKISLVYQDNGLGFNYSQLQKSKNTAVGIGLMNLQSRVALLNGELNFFSEPGAGTKAEIIVPILQ</sequence>
<dbReference type="OrthoDB" id="9760839at2"/>
<evidence type="ECO:0000256" key="3">
    <source>
        <dbReference type="ARBA" id="ARBA00022553"/>
    </source>
</evidence>
<reference evidence="11 12" key="1">
    <citation type="submission" date="2018-06" db="EMBL/GenBank/DDBJ databases">
        <authorList>
            <person name="Liu Z.-W."/>
        </authorList>
    </citation>
    <scope>NUCLEOTIDE SEQUENCE [LARGE SCALE GENOMIC DNA]</scope>
    <source>
        <strain evidence="11 12">2b14</strain>
    </source>
</reference>
<evidence type="ECO:0000256" key="8">
    <source>
        <dbReference type="ARBA" id="ARBA00023012"/>
    </source>
</evidence>
<evidence type="ECO:0000256" key="7">
    <source>
        <dbReference type="ARBA" id="ARBA00022840"/>
    </source>
</evidence>
<dbReference type="InterPro" id="IPR011712">
    <property type="entry name" value="Sig_transdc_His_kin_sub3_dim/P"/>
</dbReference>
<dbReference type="PANTHER" id="PTHR24421">
    <property type="entry name" value="NITRATE/NITRITE SENSOR PROTEIN NARX-RELATED"/>
    <property type="match status" value="1"/>
</dbReference>
<keyword evidence="12" id="KW-1185">Reference proteome</keyword>
<gene>
    <name evidence="11" type="ORF">DP923_11970</name>
</gene>
<evidence type="ECO:0000256" key="1">
    <source>
        <dbReference type="ARBA" id="ARBA00000085"/>
    </source>
</evidence>
<evidence type="ECO:0000259" key="10">
    <source>
        <dbReference type="PROSITE" id="PS50109"/>
    </source>
</evidence>
<keyword evidence="9" id="KW-0812">Transmembrane</keyword>
<keyword evidence="7" id="KW-0067">ATP-binding</keyword>
<evidence type="ECO:0000256" key="5">
    <source>
        <dbReference type="ARBA" id="ARBA00022741"/>
    </source>
</evidence>
<dbReference type="CDD" id="cd16917">
    <property type="entry name" value="HATPase_UhpB-NarQ-NarX-like"/>
    <property type="match status" value="1"/>
</dbReference>
<accession>A0A364RDU8</accession>
<keyword evidence="3" id="KW-0597">Phosphoprotein</keyword>
<dbReference type="InterPro" id="IPR005467">
    <property type="entry name" value="His_kinase_dom"/>
</dbReference>
<keyword evidence="6 11" id="KW-0418">Kinase</keyword>